<gene>
    <name evidence="1" type="ORF">AB5L97_08470</name>
</gene>
<dbReference type="RefSeq" id="WP_369047176.1">
    <property type="nucleotide sequence ID" value="NZ_CP163302.1"/>
</dbReference>
<evidence type="ECO:0000313" key="1">
    <source>
        <dbReference type="EMBL" id="XDP47004.1"/>
    </source>
</evidence>
<sequence length="118" mass="13242">MSARPQIGGTMRIRLRPGRRDVWGHRDGHALTRAIESAEHASAGRRVVFEVPRGLQPDWEGLAYLAAHARHVGGIDFDTPDPDTFHAWEAATGAAFDADDIRRSRGTRGEYDGWRRLR</sequence>
<reference evidence="1" key="1">
    <citation type="submission" date="2024-07" db="EMBL/GenBank/DDBJ databases">
        <authorList>
            <person name="fu j."/>
        </authorList>
    </citation>
    <scope>NUCLEOTIDE SEQUENCE</scope>
    <source>
        <strain evidence="1">P10A9</strain>
    </source>
</reference>
<organism evidence="1">
    <name type="scientific">Sinomonas puerhi</name>
    <dbReference type="NCBI Taxonomy" id="3238584"/>
    <lineage>
        <taxon>Bacteria</taxon>
        <taxon>Bacillati</taxon>
        <taxon>Actinomycetota</taxon>
        <taxon>Actinomycetes</taxon>
        <taxon>Micrococcales</taxon>
        <taxon>Micrococcaceae</taxon>
        <taxon>Sinomonas</taxon>
    </lineage>
</organism>
<proteinExistence type="predicted"/>
<dbReference type="AlphaFoldDB" id="A0AB39L9W7"/>
<dbReference type="EMBL" id="CP163302">
    <property type="protein sequence ID" value="XDP47004.1"/>
    <property type="molecule type" value="Genomic_DNA"/>
</dbReference>
<name>A0AB39L9W7_9MICC</name>
<protein>
    <submittedName>
        <fullName evidence="1">Uncharacterized protein</fullName>
    </submittedName>
</protein>
<accession>A0AB39L9W7</accession>
<dbReference type="KEGG" id="spue:AB5L97_08470"/>